<protein>
    <recommendedName>
        <fullName evidence="2">Thiamine pyrophosphate enzyme central domain-containing protein</fullName>
    </recommendedName>
</protein>
<dbReference type="EMBL" id="MPRJ01000127">
    <property type="protein sequence ID" value="OOZ33801.1"/>
    <property type="molecule type" value="Genomic_DNA"/>
</dbReference>
<dbReference type="InterPro" id="IPR029035">
    <property type="entry name" value="DHS-like_NAD/FAD-binding_dom"/>
</dbReference>
<dbReference type="GO" id="GO:0005948">
    <property type="term" value="C:acetolactate synthase complex"/>
    <property type="evidence" value="ECO:0007669"/>
    <property type="project" value="TreeGrafter"/>
</dbReference>
<gene>
    <name evidence="3" type="ORF">BOW51_12465</name>
</gene>
<keyword evidence="4" id="KW-1185">Reference proteome</keyword>
<dbReference type="GO" id="GO:0009099">
    <property type="term" value="P:L-valine biosynthetic process"/>
    <property type="evidence" value="ECO:0007669"/>
    <property type="project" value="TreeGrafter"/>
</dbReference>
<organism evidence="3 4">
    <name type="scientific">Solemya velesiana gill symbiont</name>
    <dbReference type="NCBI Taxonomy" id="1918948"/>
    <lineage>
        <taxon>Bacteria</taxon>
        <taxon>Pseudomonadati</taxon>
        <taxon>Pseudomonadota</taxon>
        <taxon>Gammaproteobacteria</taxon>
        <taxon>sulfur-oxidizing symbionts</taxon>
    </lineage>
</organism>
<comment type="caution">
    <text evidence="3">The sequence shown here is derived from an EMBL/GenBank/DDBJ whole genome shotgun (WGS) entry which is preliminary data.</text>
</comment>
<dbReference type="SUPFAM" id="SSF52518">
    <property type="entry name" value="Thiamin diphosphate-binding fold (THDP-binding)"/>
    <property type="match status" value="1"/>
</dbReference>
<evidence type="ECO:0000256" key="1">
    <source>
        <dbReference type="ARBA" id="ARBA00007812"/>
    </source>
</evidence>
<dbReference type="SUPFAM" id="SSF52467">
    <property type="entry name" value="DHS-like NAD/FAD-binding domain"/>
    <property type="match status" value="1"/>
</dbReference>
<dbReference type="GO" id="GO:0050660">
    <property type="term" value="F:flavin adenine dinucleotide binding"/>
    <property type="evidence" value="ECO:0007669"/>
    <property type="project" value="TreeGrafter"/>
</dbReference>
<dbReference type="GO" id="GO:0009097">
    <property type="term" value="P:isoleucine biosynthetic process"/>
    <property type="evidence" value="ECO:0007669"/>
    <property type="project" value="TreeGrafter"/>
</dbReference>
<dbReference type="PANTHER" id="PTHR18968">
    <property type="entry name" value="THIAMINE PYROPHOSPHATE ENZYMES"/>
    <property type="match status" value="1"/>
</dbReference>
<evidence type="ECO:0000313" key="4">
    <source>
        <dbReference type="Proteomes" id="UP000190896"/>
    </source>
</evidence>
<sequence>MEEAFWLAREGLPGPVLIDLPKDIQLQQLPEGLPLVHTPEPSENDIKVPSWEAIEQARAMMQESRRPLIYAGGGVTHAGALDAFRIFAETCGIPSVFTLKGIGNLPAAQRIPSTWACWVCTARLPPIG</sequence>
<proteinExistence type="inferred from homology"/>
<dbReference type="InterPro" id="IPR045229">
    <property type="entry name" value="TPP_enz"/>
</dbReference>
<dbReference type="AlphaFoldDB" id="A0A1T2KLZ4"/>
<dbReference type="GO" id="GO:0003984">
    <property type="term" value="F:acetolactate synthase activity"/>
    <property type="evidence" value="ECO:0007669"/>
    <property type="project" value="TreeGrafter"/>
</dbReference>
<accession>A0A1T2KLZ4</accession>
<evidence type="ECO:0000259" key="2">
    <source>
        <dbReference type="Pfam" id="PF00205"/>
    </source>
</evidence>
<feature type="domain" description="Thiamine pyrophosphate enzyme central" evidence="2">
    <location>
        <begin position="54"/>
        <end position="107"/>
    </location>
</feature>
<dbReference type="Gene3D" id="3.40.50.1220">
    <property type="entry name" value="TPP-binding domain"/>
    <property type="match status" value="1"/>
</dbReference>
<dbReference type="GO" id="GO:0030976">
    <property type="term" value="F:thiamine pyrophosphate binding"/>
    <property type="evidence" value="ECO:0007669"/>
    <property type="project" value="InterPro"/>
</dbReference>
<name>A0A1T2KLZ4_9GAMM</name>
<dbReference type="PANTHER" id="PTHR18968:SF142">
    <property type="entry name" value="ACETOLACTATE SYNTHASE"/>
    <property type="match status" value="1"/>
</dbReference>
<comment type="similarity">
    <text evidence="1">Belongs to the TPP enzyme family.</text>
</comment>
<dbReference type="GO" id="GO:0000287">
    <property type="term" value="F:magnesium ion binding"/>
    <property type="evidence" value="ECO:0007669"/>
    <property type="project" value="InterPro"/>
</dbReference>
<dbReference type="Pfam" id="PF00205">
    <property type="entry name" value="TPP_enzyme_M"/>
    <property type="match status" value="1"/>
</dbReference>
<dbReference type="InterPro" id="IPR012000">
    <property type="entry name" value="Thiamin_PyroP_enz_cen_dom"/>
</dbReference>
<dbReference type="Proteomes" id="UP000190896">
    <property type="component" value="Unassembled WGS sequence"/>
</dbReference>
<evidence type="ECO:0000313" key="3">
    <source>
        <dbReference type="EMBL" id="OOZ33801.1"/>
    </source>
</evidence>
<dbReference type="InterPro" id="IPR029061">
    <property type="entry name" value="THDP-binding"/>
</dbReference>
<reference evidence="3 4" key="1">
    <citation type="submission" date="2016-11" db="EMBL/GenBank/DDBJ databases">
        <title>Mixed transmission modes and dynamic genome evolution in an obligate animal-bacterial symbiosis.</title>
        <authorList>
            <person name="Russell S.L."/>
            <person name="Corbett-Detig R.B."/>
            <person name="Cavanaugh C.M."/>
        </authorList>
    </citation>
    <scope>NUCLEOTIDE SEQUENCE [LARGE SCALE GENOMIC DNA]</scope>
    <source>
        <strain evidence="3">Se-Cadez</strain>
    </source>
</reference>